<evidence type="ECO:0000256" key="2">
    <source>
        <dbReference type="ARBA" id="ARBA00022448"/>
    </source>
</evidence>
<proteinExistence type="inferred from homology"/>
<evidence type="ECO:0000313" key="17">
    <source>
        <dbReference type="Proteomes" id="UP000614200"/>
    </source>
</evidence>
<comment type="caution">
    <text evidence="16">The sequence shown here is derived from an EMBL/GenBank/DDBJ whole genome shotgun (WGS) entry which is preliminary data.</text>
</comment>
<gene>
    <name evidence="13 16" type="primary">atpF</name>
    <name evidence="16" type="ORF">ISU02_15635</name>
</gene>
<comment type="subunit">
    <text evidence="13">F-type ATPases have 2 components, F(1) - the catalytic core - and F(0) - the membrane proton channel. F(1) has five subunits: alpha(3), beta(3), gamma(1), delta(1), epsilon(1). F(0) has three main subunits: a(1), b(2) and c(10-14). The alpha and beta chains form an alternating ring which encloses part of the gamma chain. F(1) is attached to F(0) by a central stalk formed by the gamma and epsilon chains, while a peripheral stalk is formed by the delta and b chains.</text>
</comment>
<evidence type="ECO:0000256" key="9">
    <source>
        <dbReference type="ARBA" id="ARBA00023136"/>
    </source>
</evidence>
<dbReference type="RefSeq" id="WP_194702774.1">
    <property type="nucleotide sequence ID" value="NZ_JADKNH010000009.1"/>
</dbReference>
<dbReference type="InterPro" id="IPR050059">
    <property type="entry name" value="ATP_synthase_B_chain"/>
</dbReference>
<evidence type="ECO:0000256" key="12">
    <source>
        <dbReference type="ARBA" id="ARBA00037847"/>
    </source>
</evidence>
<keyword evidence="9 13" id="KW-0472">Membrane</keyword>
<keyword evidence="17" id="KW-1185">Reference proteome</keyword>
<evidence type="ECO:0000256" key="7">
    <source>
        <dbReference type="ARBA" id="ARBA00022989"/>
    </source>
</evidence>
<keyword evidence="2 13" id="KW-0813">Transport</keyword>
<dbReference type="NCBIfam" id="TIGR01144">
    <property type="entry name" value="ATP_synt_b"/>
    <property type="match status" value="1"/>
</dbReference>
<evidence type="ECO:0000256" key="10">
    <source>
        <dbReference type="ARBA" id="ARBA00023310"/>
    </source>
</evidence>
<dbReference type="CDD" id="cd06503">
    <property type="entry name" value="ATP-synt_Fo_b"/>
    <property type="match status" value="1"/>
</dbReference>
<dbReference type="InterPro" id="IPR005864">
    <property type="entry name" value="ATP_synth_F0_bsu_bac"/>
</dbReference>
<evidence type="ECO:0000256" key="13">
    <source>
        <dbReference type="HAMAP-Rule" id="MF_01398"/>
    </source>
</evidence>
<evidence type="ECO:0000256" key="5">
    <source>
        <dbReference type="ARBA" id="ARBA00022692"/>
    </source>
</evidence>
<evidence type="ECO:0000256" key="3">
    <source>
        <dbReference type="ARBA" id="ARBA00022475"/>
    </source>
</evidence>
<evidence type="ECO:0000256" key="6">
    <source>
        <dbReference type="ARBA" id="ARBA00022781"/>
    </source>
</evidence>
<dbReference type="PANTHER" id="PTHR33445">
    <property type="entry name" value="ATP SYNTHASE SUBUNIT B', CHLOROPLASTIC"/>
    <property type="match status" value="1"/>
</dbReference>
<keyword evidence="6 13" id="KW-0375">Hydrogen ion transport</keyword>
<feature type="coiled-coil region" evidence="15">
    <location>
        <begin position="47"/>
        <end position="140"/>
    </location>
</feature>
<comment type="function">
    <text evidence="13">Component of the F(0) channel, it forms part of the peripheral stalk, linking F(1) to F(0).</text>
</comment>
<keyword evidence="4 13" id="KW-0138">CF(0)</keyword>
<dbReference type="PANTHER" id="PTHR33445:SF1">
    <property type="entry name" value="ATP SYNTHASE SUBUNIT B"/>
    <property type="match status" value="1"/>
</dbReference>
<dbReference type="HAMAP" id="MF_01398">
    <property type="entry name" value="ATP_synth_b_bprime"/>
    <property type="match status" value="1"/>
</dbReference>
<evidence type="ECO:0000256" key="4">
    <source>
        <dbReference type="ARBA" id="ARBA00022547"/>
    </source>
</evidence>
<comment type="function">
    <text evidence="11 13">F(1)F(0) ATP synthase produces ATP from ADP in the presence of a proton or sodium gradient. F-type ATPases consist of two structural domains, F(1) containing the extramembraneous catalytic core and F(0) containing the membrane proton channel, linked together by a central stalk and a peripheral stalk. During catalysis, ATP synthesis in the catalytic domain of F(1) is coupled via a rotary mechanism of the central stalk subunits to proton translocation.</text>
</comment>
<keyword evidence="15" id="KW-0175">Coiled coil</keyword>
<evidence type="ECO:0000256" key="14">
    <source>
        <dbReference type="RuleBase" id="RU003848"/>
    </source>
</evidence>
<dbReference type="Pfam" id="PF00430">
    <property type="entry name" value="ATP-synt_B"/>
    <property type="match status" value="1"/>
</dbReference>
<keyword evidence="10 13" id="KW-0066">ATP synthesis</keyword>
<comment type="similarity">
    <text evidence="1 13 14">Belongs to the ATPase B chain family.</text>
</comment>
<feature type="transmembrane region" description="Helical" evidence="13">
    <location>
        <begin position="20"/>
        <end position="40"/>
    </location>
</feature>
<protein>
    <recommendedName>
        <fullName evidence="13">ATP synthase subunit b</fullName>
    </recommendedName>
    <alternativeName>
        <fullName evidence="13">ATP synthase F(0) sector subunit b</fullName>
    </alternativeName>
    <alternativeName>
        <fullName evidence="13">ATPase subunit I</fullName>
    </alternativeName>
    <alternativeName>
        <fullName evidence="13">F-type ATPase subunit b</fullName>
        <shortName evidence="13">F-ATPase subunit b</shortName>
    </alternativeName>
</protein>
<name>A0ABR9ZVP6_9FIRM</name>
<evidence type="ECO:0000256" key="8">
    <source>
        <dbReference type="ARBA" id="ARBA00023065"/>
    </source>
</evidence>
<evidence type="ECO:0000313" key="16">
    <source>
        <dbReference type="EMBL" id="MBF4694542.1"/>
    </source>
</evidence>
<keyword evidence="8 13" id="KW-0406">Ion transport</keyword>
<reference evidence="16 17" key="1">
    <citation type="submission" date="2020-11" db="EMBL/GenBank/DDBJ databases">
        <title>Fusibacter basophilias sp. nov.</title>
        <authorList>
            <person name="Qiu D."/>
        </authorList>
    </citation>
    <scope>NUCLEOTIDE SEQUENCE [LARGE SCALE GENOMIC DNA]</scope>
    <source>
        <strain evidence="16 17">Q10-2</strain>
    </source>
</reference>
<dbReference type="Proteomes" id="UP000614200">
    <property type="component" value="Unassembled WGS sequence"/>
</dbReference>
<sequence length="177" mass="20449">MSMELATASLRLGLVELSWTFVFQLINTFILFLILKKFLFGPVTTFMQNREAEIKEQIAVAQRLEEEANQLKADYEAKLQTAEDEGKEIVKKHTLRAENRAFEIVKAAETEVDAMKSNAHRELERERIKAVNELKDQISELTIMAASRVVEKDLNEADHRELINKFINEVGEVQWQN</sequence>
<keyword evidence="3 13" id="KW-1003">Cell membrane</keyword>
<evidence type="ECO:0000256" key="11">
    <source>
        <dbReference type="ARBA" id="ARBA00025198"/>
    </source>
</evidence>
<keyword evidence="5 13" id="KW-0812">Transmembrane</keyword>
<evidence type="ECO:0000256" key="15">
    <source>
        <dbReference type="SAM" id="Coils"/>
    </source>
</evidence>
<accession>A0ABR9ZVP6</accession>
<keyword evidence="7 13" id="KW-1133">Transmembrane helix</keyword>
<comment type="subcellular location">
    <subcellularLocation>
        <location evidence="13">Cell membrane</location>
        <topology evidence="13">Single-pass membrane protein</topology>
    </subcellularLocation>
    <subcellularLocation>
        <location evidence="12">Endomembrane system</location>
        <topology evidence="12">Single-pass membrane protein</topology>
    </subcellularLocation>
</comment>
<dbReference type="EMBL" id="JADKNH010000009">
    <property type="protein sequence ID" value="MBF4694542.1"/>
    <property type="molecule type" value="Genomic_DNA"/>
</dbReference>
<organism evidence="16 17">
    <name type="scientific">Fusibacter ferrireducens</name>
    <dbReference type="NCBI Taxonomy" id="2785058"/>
    <lineage>
        <taxon>Bacteria</taxon>
        <taxon>Bacillati</taxon>
        <taxon>Bacillota</taxon>
        <taxon>Clostridia</taxon>
        <taxon>Eubacteriales</taxon>
        <taxon>Eubacteriales Family XII. Incertae Sedis</taxon>
        <taxon>Fusibacter</taxon>
    </lineage>
</organism>
<evidence type="ECO:0000256" key="1">
    <source>
        <dbReference type="ARBA" id="ARBA00005513"/>
    </source>
</evidence>
<dbReference type="InterPro" id="IPR002146">
    <property type="entry name" value="ATP_synth_b/b'su_bac/chlpt"/>
</dbReference>